<reference evidence="4 5" key="1">
    <citation type="submission" date="2019-02" db="EMBL/GenBank/DDBJ databases">
        <title>Flavobacterium sp. RD-2-33 isolated from forest soil.</title>
        <authorList>
            <person name="Chaudhary D.K."/>
        </authorList>
    </citation>
    <scope>NUCLEOTIDE SEQUENCE [LARGE SCALE GENOMIC DNA]</scope>
    <source>
        <strain evidence="4 5">RD-2-33</strain>
    </source>
</reference>
<dbReference type="InterPro" id="IPR026444">
    <property type="entry name" value="Secre_tail"/>
</dbReference>
<evidence type="ECO:0000259" key="3">
    <source>
        <dbReference type="Pfam" id="PF18962"/>
    </source>
</evidence>
<evidence type="ECO:0000256" key="1">
    <source>
        <dbReference type="ARBA" id="ARBA00022729"/>
    </source>
</evidence>
<evidence type="ECO:0000313" key="4">
    <source>
        <dbReference type="EMBL" id="TBX69527.1"/>
    </source>
</evidence>
<evidence type="ECO:0000256" key="2">
    <source>
        <dbReference type="SAM" id="SignalP"/>
    </source>
</evidence>
<keyword evidence="1 2" id="KW-0732">Signal</keyword>
<evidence type="ECO:0000313" key="5">
    <source>
        <dbReference type="Proteomes" id="UP000293300"/>
    </source>
</evidence>
<feature type="chain" id="PRO_5020583595" evidence="2">
    <location>
        <begin position="33"/>
        <end position="351"/>
    </location>
</feature>
<name>A0A4Q9YZV4_9FLAO</name>
<dbReference type="EMBL" id="SJPE01000006">
    <property type="protein sequence ID" value="TBX69527.1"/>
    <property type="molecule type" value="Genomic_DNA"/>
</dbReference>
<sequence>MNFLYLRLSVNCQIMKTKLPFLLFFCSFISWSQSIPAFHGDNNSSFALLASTTALDHSPSGANQSWSFGSLISLGNVIYTYTAPTGLETSTYPGTTEVIVGTNTNGTTKMYTKTATGNILSITGLTGTDLNINFATNNATLGAFPMTYGYTNTDNVAGNYTYTTYSGTFSGTLTTTVDAYGTLTLTDPAYAYSGNVVRLKTVLSINLNYSIFTNVGTVTQTSYIYYTTNNNTFNNPIFRSITTVSLVPVMSIDQTDTTLEKFEAVLMNTSENALEAVWIQNPIGDDIKINSTNPIENTTIKISDMLGKTIYQSDHNTVSGTLEIPVSLPKGMYLMNISNDKGNITKKIIKP</sequence>
<protein>
    <submittedName>
        <fullName evidence="4">T9SS type A sorting domain-containing protein</fullName>
    </submittedName>
</protein>
<dbReference type="NCBIfam" id="TIGR04183">
    <property type="entry name" value="Por_Secre_tail"/>
    <property type="match status" value="1"/>
</dbReference>
<gene>
    <name evidence="4" type="ORF">EZL74_06515</name>
</gene>
<feature type="domain" description="Secretion system C-terminal sorting" evidence="3">
    <location>
        <begin position="281"/>
        <end position="349"/>
    </location>
</feature>
<dbReference type="Proteomes" id="UP000293300">
    <property type="component" value="Unassembled WGS sequence"/>
</dbReference>
<dbReference type="Pfam" id="PF18962">
    <property type="entry name" value="Por_Secre_tail"/>
    <property type="match status" value="1"/>
</dbReference>
<proteinExistence type="predicted"/>
<comment type="caution">
    <text evidence="4">The sequence shown here is derived from an EMBL/GenBank/DDBJ whole genome shotgun (WGS) entry which is preliminary data.</text>
</comment>
<feature type="signal peptide" evidence="2">
    <location>
        <begin position="1"/>
        <end position="32"/>
    </location>
</feature>
<keyword evidence="5" id="KW-1185">Reference proteome</keyword>
<dbReference type="AlphaFoldDB" id="A0A4Q9YZV4"/>
<organism evidence="4 5">
    <name type="scientific">Flavobacterium silvisoli</name>
    <dbReference type="NCBI Taxonomy" id="2529433"/>
    <lineage>
        <taxon>Bacteria</taxon>
        <taxon>Pseudomonadati</taxon>
        <taxon>Bacteroidota</taxon>
        <taxon>Flavobacteriia</taxon>
        <taxon>Flavobacteriales</taxon>
        <taxon>Flavobacteriaceae</taxon>
        <taxon>Flavobacterium</taxon>
    </lineage>
</organism>
<accession>A0A4Q9YZV4</accession>